<dbReference type="Pfam" id="PF17908">
    <property type="entry name" value="APAF1_C"/>
    <property type="match status" value="1"/>
</dbReference>
<keyword evidence="1 2" id="KW-0853">WD repeat</keyword>
<reference evidence="6" key="2">
    <citation type="submission" date="2020-09" db="EMBL/GenBank/DDBJ databases">
        <authorList>
            <person name="Sun Q."/>
            <person name="Ohkuma M."/>
        </authorList>
    </citation>
    <scope>NUCLEOTIDE SEQUENCE</scope>
    <source>
        <strain evidence="6">JCM 3276</strain>
    </source>
</reference>
<accession>A0A918LG50</accession>
<feature type="repeat" description="WD" evidence="2">
    <location>
        <begin position="648"/>
        <end position="689"/>
    </location>
</feature>
<dbReference type="SMART" id="SM00320">
    <property type="entry name" value="WD40"/>
    <property type="match status" value="9"/>
</dbReference>
<reference evidence="6" key="1">
    <citation type="journal article" date="2014" name="Int. J. Syst. Evol. Microbiol.">
        <title>Complete genome sequence of Corynebacterium casei LMG S-19264T (=DSM 44701T), isolated from a smear-ripened cheese.</title>
        <authorList>
            <consortium name="US DOE Joint Genome Institute (JGI-PGF)"/>
            <person name="Walter F."/>
            <person name="Albersmeier A."/>
            <person name="Kalinowski J."/>
            <person name="Ruckert C."/>
        </authorList>
    </citation>
    <scope>NUCLEOTIDE SEQUENCE</scope>
    <source>
        <strain evidence="6">JCM 3276</strain>
    </source>
</reference>
<dbReference type="SUPFAM" id="SSF52540">
    <property type="entry name" value="P-loop containing nucleoside triphosphate hydrolases"/>
    <property type="match status" value="1"/>
</dbReference>
<dbReference type="Gene3D" id="1.25.40.370">
    <property type="match status" value="1"/>
</dbReference>
<evidence type="ECO:0000313" key="7">
    <source>
        <dbReference type="Proteomes" id="UP000660680"/>
    </source>
</evidence>
<protein>
    <recommendedName>
        <fullName evidence="8">NB-ARC domain-containing protein</fullName>
    </recommendedName>
</protein>
<evidence type="ECO:0000313" key="6">
    <source>
        <dbReference type="EMBL" id="GGS42689.1"/>
    </source>
</evidence>
<keyword evidence="3" id="KW-0812">Transmembrane</keyword>
<dbReference type="InterPro" id="IPR036388">
    <property type="entry name" value="WH-like_DNA-bd_sf"/>
</dbReference>
<feature type="repeat" description="WD" evidence="2">
    <location>
        <begin position="770"/>
        <end position="802"/>
    </location>
</feature>
<dbReference type="PANTHER" id="PTHR19879">
    <property type="entry name" value="TRANSCRIPTION INITIATION FACTOR TFIID"/>
    <property type="match status" value="1"/>
</dbReference>
<dbReference type="InterPro" id="IPR015943">
    <property type="entry name" value="WD40/YVTN_repeat-like_dom_sf"/>
</dbReference>
<dbReference type="InterPro" id="IPR036322">
    <property type="entry name" value="WD40_repeat_dom_sf"/>
</dbReference>
<evidence type="ECO:0000256" key="1">
    <source>
        <dbReference type="ARBA" id="ARBA00022574"/>
    </source>
</evidence>
<feature type="transmembrane region" description="Helical" evidence="3">
    <location>
        <begin position="7"/>
        <end position="27"/>
    </location>
</feature>
<dbReference type="Gene3D" id="3.40.50.300">
    <property type="entry name" value="P-loop containing nucleotide triphosphate hydrolases"/>
    <property type="match status" value="1"/>
</dbReference>
<dbReference type="RefSeq" id="WP_189212237.1">
    <property type="nucleotide sequence ID" value="NZ_BMRB01000003.1"/>
</dbReference>
<keyword evidence="7" id="KW-1185">Reference proteome</keyword>
<dbReference type="InterPro" id="IPR001680">
    <property type="entry name" value="WD40_rpt"/>
</dbReference>
<dbReference type="EMBL" id="BMRB01000003">
    <property type="protein sequence ID" value="GGS42689.1"/>
    <property type="molecule type" value="Genomic_DNA"/>
</dbReference>
<dbReference type="SUPFAM" id="SSF50978">
    <property type="entry name" value="WD40 repeat-like"/>
    <property type="match status" value="2"/>
</dbReference>
<dbReference type="Pfam" id="PF00931">
    <property type="entry name" value="NB-ARC"/>
    <property type="match status" value="1"/>
</dbReference>
<dbReference type="Gene3D" id="2.130.10.10">
    <property type="entry name" value="YVTN repeat-like/Quinoprotein amine dehydrogenase"/>
    <property type="match status" value="3"/>
</dbReference>
<keyword evidence="3" id="KW-1133">Transmembrane helix</keyword>
<organism evidence="6 7">
    <name type="scientific">Actinokineospora fastidiosa</name>
    <dbReference type="NCBI Taxonomy" id="1816"/>
    <lineage>
        <taxon>Bacteria</taxon>
        <taxon>Bacillati</taxon>
        <taxon>Actinomycetota</taxon>
        <taxon>Actinomycetes</taxon>
        <taxon>Pseudonocardiales</taxon>
        <taxon>Pseudonocardiaceae</taxon>
        <taxon>Actinokineospora</taxon>
    </lineage>
</organism>
<dbReference type="PROSITE" id="PS50082">
    <property type="entry name" value="WD_REPEATS_2"/>
    <property type="match status" value="3"/>
</dbReference>
<evidence type="ECO:0000259" key="4">
    <source>
        <dbReference type="Pfam" id="PF00931"/>
    </source>
</evidence>
<gene>
    <name evidence="6" type="ORF">GCM10010171_42130</name>
</gene>
<dbReference type="Proteomes" id="UP000660680">
    <property type="component" value="Unassembled WGS sequence"/>
</dbReference>
<comment type="caution">
    <text evidence="6">The sequence shown here is derived from an EMBL/GenBank/DDBJ whole genome shotgun (WGS) entry which is preliminary data.</text>
</comment>
<dbReference type="PANTHER" id="PTHR19879:SF9">
    <property type="entry name" value="TRANSCRIPTION INITIATION FACTOR TFIID SUBUNIT 5"/>
    <property type="match status" value="1"/>
</dbReference>
<dbReference type="GO" id="GO:0043531">
    <property type="term" value="F:ADP binding"/>
    <property type="evidence" value="ECO:0007669"/>
    <property type="project" value="InterPro"/>
</dbReference>
<feature type="repeat" description="WD" evidence="2">
    <location>
        <begin position="812"/>
        <end position="844"/>
    </location>
</feature>
<dbReference type="Pfam" id="PF00400">
    <property type="entry name" value="WD40"/>
    <property type="match status" value="4"/>
</dbReference>
<evidence type="ECO:0000256" key="3">
    <source>
        <dbReference type="SAM" id="Phobius"/>
    </source>
</evidence>
<dbReference type="GO" id="GO:0005829">
    <property type="term" value="C:cytosol"/>
    <property type="evidence" value="ECO:0007669"/>
    <property type="project" value="UniProtKB-ARBA"/>
</dbReference>
<dbReference type="PRINTS" id="PR00364">
    <property type="entry name" value="DISEASERSIST"/>
</dbReference>
<feature type="domain" description="NB-ARC" evidence="4">
    <location>
        <begin position="101"/>
        <end position="238"/>
    </location>
</feature>
<sequence>MTARRQAVAAAAATTVSVLVAVMVNLLTSGWSWLIFLGLAALSLAWVGLEVWRSTPGRESRTALGAPAEVAAVDGFVPRPELTGGIVRALLAGGRRKVGITTALAGAGGFGKTTLAAQVCELPEIKAAFPSIYWVTVGQEVRGAALADTVNDVIERVARRRSGLTSPEQAGLQLGELLAERGPSLLVVDDVWTAEQLRPFLNAGRGCTLMVTTRIPDLLPDSADTATIRVDQMSRVQATELLGSGLGGLPAHVGERLLDITGRWPLALRLANAALRRTARDGGDIAEAAERLLRRLGELGPAALDVTDTARRERTVAATLESSLSVLGANRDRALELAIFPEDVEVPQDLVAHLWKATADLARDESDRLCRELVELSLVTQHGPRLRLHDVIRTYLRHECGGLRLARLNESLLTEVASTLPDPVSGQVPWWCLPRSADYLWRSLAYHLDSAGRAEELAALATAPPWVITKLRRFGPVAVAEDLAFVDTESAVELGRFLDQLGHLLVPTEPDHAVVNALAQRLPASPALDKLRRAALAAVDGVPRLVPQRALPDLPDPALNRVLVGHEDIVEGCVYAPDGSWLATVAADGVRVWDPETGRLLRILEGSARDLLEEGFALSPDGRLLACAADAHTVDVWDTSTWRLRYTLTGHRTPLNCCCFSADGTTLLTADYYRQARLWDVATGGLIRVIKTDPAVESCAALPDGRLLAVDGDGVKVWDPRAAVGAAMPLPSGFTCEAVAVSPDGRWAAAPGDVGVLIWDLTAMGEPPRMLHHHRDLTVAVFSPDGGTLAVGGENGLIVLWDTVAWRQAGAIAAHGAEVTDLAFAPDGSVLASTAKDRTVRLWNPGRARVDVEHREVPDALGECAAAPDGSWFAVGTGDVVEIHDPAGGGVRERIRYPGRLFDLTPVGADLLLIQDFDRFLLCRTDDWRSARPLLHPADLLRYPLGVGGALVCGVDTQGWVVVWDTTTWTPPVFLEATESGVRVHREWADRTDQLANRLRRVAGRTPKQDNSAEAAISPHGEWLAVRRARTVHVLAPGDWAPLAAIRVDHEVDAMDVTPDGAHLLLTGPDGDRWWDTRTWTESEAPPRFPSKVMDDRWSPNGRLVASVSERVLRIRDAGDWSPLTEIRLDGEVTGCAWLTDERLAVIGGHGIFWFAYVPGESDPATVSPTVDAGVAR</sequence>
<evidence type="ECO:0008006" key="8">
    <source>
        <dbReference type="Google" id="ProtNLM"/>
    </source>
</evidence>
<evidence type="ECO:0000259" key="5">
    <source>
        <dbReference type="Pfam" id="PF17908"/>
    </source>
</evidence>
<feature type="domain" description="APAF-1 helical" evidence="5">
    <location>
        <begin position="436"/>
        <end position="510"/>
    </location>
</feature>
<keyword evidence="3" id="KW-0472">Membrane</keyword>
<dbReference type="InterPro" id="IPR002182">
    <property type="entry name" value="NB-ARC"/>
</dbReference>
<proteinExistence type="predicted"/>
<dbReference type="InterPro" id="IPR027417">
    <property type="entry name" value="P-loop_NTPase"/>
</dbReference>
<name>A0A918LG50_9PSEU</name>
<dbReference type="InterPro" id="IPR041452">
    <property type="entry name" value="APAF1_C"/>
</dbReference>
<evidence type="ECO:0000256" key="2">
    <source>
        <dbReference type="PROSITE-ProRule" id="PRU00221"/>
    </source>
</evidence>
<dbReference type="AlphaFoldDB" id="A0A918LG50"/>
<dbReference type="Gene3D" id="1.10.10.10">
    <property type="entry name" value="Winged helix-like DNA-binding domain superfamily/Winged helix DNA-binding domain"/>
    <property type="match status" value="1"/>
</dbReference>
<dbReference type="CDD" id="cd00200">
    <property type="entry name" value="WD40"/>
    <property type="match status" value="1"/>
</dbReference>
<dbReference type="PROSITE" id="PS50294">
    <property type="entry name" value="WD_REPEATS_REGION"/>
    <property type="match status" value="3"/>
</dbReference>